<evidence type="ECO:0000313" key="3">
    <source>
        <dbReference type="Proteomes" id="UP000829708"/>
    </source>
</evidence>
<feature type="domain" description="PIN" evidence="1">
    <location>
        <begin position="2"/>
        <end position="110"/>
    </location>
</feature>
<dbReference type="RefSeq" id="WP_244772674.1">
    <property type="nucleotide sequence ID" value="NZ_CP094929.1"/>
</dbReference>
<dbReference type="NCBIfam" id="TIGR00305">
    <property type="entry name" value="putative toxin-antitoxin system toxin component, PIN family"/>
    <property type="match status" value="1"/>
</dbReference>
<evidence type="ECO:0000259" key="1">
    <source>
        <dbReference type="Pfam" id="PF13470"/>
    </source>
</evidence>
<dbReference type="EMBL" id="CP094929">
    <property type="protein sequence ID" value="UOM51302.1"/>
    <property type="molecule type" value="Genomic_DNA"/>
</dbReference>
<proteinExistence type="predicted"/>
<sequence>MVIDTSVLVSAMIKYDSNPGQVIEFAFKGEFIPVLNEQIFSEYKEVLARPKFKLTEELISFIIDGIVDKAVMIEAEEIKVDLPDPKDVIFYAVTMEAKKLTDIYLVTGNLKHFPSRSFIVTPKQLLEVLSLRR</sequence>
<dbReference type="Pfam" id="PF13470">
    <property type="entry name" value="PIN_3"/>
    <property type="match status" value="1"/>
</dbReference>
<accession>A0ABY4DAJ8</accession>
<name>A0ABY4DAJ8_9SPIR</name>
<dbReference type="SUPFAM" id="SSF88723">
    <property type="entry name" value="PIN domain-like"/>
    <property type="match status" value="1"/>
</dbReference>
<dbReference type="InterPro" id="IPR002850">
    <property type="entry name" value="PIN_toxin-like"/>
</dbReference>
<organism evidence="2 3">
    <name type="scientific">Sphaerochaeta associata</name>
    <dbReference type="NCBI Taxonomy" id="1129264"/>
    <lineage>
        <taxon>Bacteria</taxon>
        <taxon>Pseudomonadati</taxon>
        <taxon>Spirochaetota</taxon>
        <taxon>Spirochaetia</taxon>
        <taxon>Spirochaetales</taxon>
        <taxon>Sphaerochaetaceae</taxon>
        <taxon>Sphaerochaeta</taxon>
    </lineage>
</organism>
<evidence type="ECO:0000313" key="2">
    <source>
        <dbReference type="EMBL" id="UOM51302.1"/>
    </source>
</evidence>
<reference evidence="3" key="1">
    <citation type="journal article" date="2024" name="J Bioinform Genom">
        <title>Complete genome sequence of the type strain bacterium Sphaerochaeta associata GLS2t (VKM B-2742)t.</title>
        <authorList>
            <person name="Troshina O.Y."/>
            <person name="Tepeeva A.N."/>
            <person name="Arzamasceva V.O."/>
            <person name="Whitman W.B."/>
            <person name="Varghese N."/>
            <person name="Shapiro N."/>
            <person name="Woyke T."/>
            <person name="Kripides N.C."/>
            <person name="Vasilenko O.V."/>
        </authorList>
    </citation>
    <scope>NUCLEOTIDE SEQUENCE [LARGE SCALE GENOMIC DNA]</scope>
    <source>
        <strain evidence="3">GLS2T</strain>
    </source>
</reference>
<keyword evidence="3" id="KW-1185">Reference proteome</keyword>
<dbReference type="InterPro" id="IPR002716">
    <property type="entry name" value="PIN_dom"/>
</dbReference>
<dbReference type="PANTHER" id="PTHR34610">
    <property type="entry name" value="SSL7007 PROTEIN"/>
    <property type="match status" value="1"/>
</dbReference>
<gene>
    <name evidence="2" type="ORF">MUG09_00760</name>
</gene>
<dbReference type="Proteomes" id="UP000829708">
    <property type="component" value="Chromosome"/>
</dbReference>
<protein>
    <submittedName>
        <fullName evidence="2">Toxin-antitoxin system toxin component, PIN family</fullName>
    </submittedName>
</protein>
<dbReference type="PANTHER" id="PTHR34610:SF3">
    <property type="entry name" value="SSL7007 PROTEIN"/>
    <property type="match status" value="1"/>
</dbReference>
<dbReference type="InterPro" id="IPR029060">
    <property type="entry name" value="PIN-like_dom_sf"/>
</dbReference>